<organism evidence="5">
    <name type="scientific">uncultured Anaerotruncus sp</name>
    <dbReference type="NCBI Taxonomy" id="905011"/>
    <lineage>
        <taxon>Bacteria</taxon>
        <taxon>Bacillati</taxon>
        <taxon>Bacillota</taxon>
        <taxon>Clostridia</taxon>
        <taxon>Eubacteriales</taxon>
        <taxon>Oscillospiraceae</taxon>
        <taxon>Anaerotruncus</taxon>
        <taxon>environmental samples</taxon>
    </lineage>
</organism>
<name>A0A1C6JDH6_9FIRM</name>
<dbReference type="Gene3D" id="3.90.550.10">
    <property type="entry name" value="Spore Coat Polysaccharide Biosynthesis Protein SpsA, Chain A"/>
    <property type="match status" value="1"/>
</dbReference>
<dbReference type="GO" id="GO:0016757">
    <property type="term" value="F:glycosyltransferase activity"/>
    <property type="evidence" value="ECO:0007669"/>
    <property type="project" value="UniProtKB-KW"/>
</dbReference>
<evidence type="ECO:0000256" key="3">
    <source>
        <dbReference type="ARBA" id="ARBA00022679"/>
    </source>
</evidence>
<protein>
    <submittedName>
        <fullName evidence="5">Spore coat polysaccharide biosynthesis protein spsA</fullName>
    </submittedName>
</protein>
<feature type="domain" description="Glycosyltransferase 2-like" evidence="4">
    <location>
        <begin position="5"/>
        <end position="165"/>
    </location>
</feature>
<dbReference type="AlphaFoldDB" id="A0A1C6JDH6"/>
<dbReference type="InterPro" id="IPR029044">
    <property type="entry name" value="Nucleotide-diphossugar_trans"/>
</dbReference>
<gene>
    <name evidence="5" type="primary">spsA</name>
    <name evidence="5" type="ORF">SAMEA3545359_02112</name>
</gene>
<accession>A0A1C6JDH6</accession>
<evidence type="ECO:0000313" key="5">
    <source>
        <dbReference type="EMBL" id="SCJ80126.1"/>
    </source>
</evidence>
<reference evidence="5" key="1">
    <citation type="submission" date="2015-09" db="EMBL/GenBank/DDBJ databases">
        <authorList>
            <consortium name="Pathogen Informatics"/>
        </authorList>
    </citation>
    <scope>NUCLEOTIDE SEQUENCE</scope>
    <source>
        <strain evidence="5">2789STDY5834896</strain>
    </source>
</reference>
<dbReference type="EMBL" id="FMHG01000001">
    <property type="protein sequence ID" value="SCJ80126.1"/>
    <property type="molecule type" value="Genomic_DNA"/>
</dbReference>
<keyword evidence="3" id="KW-0808">Transferase</keyword>
<dbReference type="InterPro" id="IPR001173">
    <property type="entry name" value="Glyco_trans_2-like"/>
</dbReference>
<dbReference type="InterPro" id="IPR050834">
    <property type="entry name" value="Glycosyltransf_2"/>
</dbReference>
<dbReference type="SUPFAM" id="SSF53448">
    <property type="entry name" value="Nucleotide-diphospho-sugar transferases"/>
    <property type="match status" value="1"/>
</dbReference>
<sequence length="265" mass="30462">MPKISVIMGIYNTNSPDMVKAAIDSILNQTFKDFEFIICDDGSTDGTYELVKKLTAHDIRVRLLKNEKNMGLAFSLNHCLQEASGQYIARMDADDVSLPNRLEKEYLFLEHHPDFALVSCWADLFDEGGVWGLRKNIARPDKKTLLFGPPFIHPTVLMRKSVLEKMGGYRVAPETTRAEDYDLWMRMYAAGFAGYILPEVLFQFREDSGAYSRRKYRHRLEEAKVRYRGFKLLGLLPGAWPYVVKPLIVGLMPQPLLSHLRREKV</sequence>
<dbReference type="PANTHER" id="PTHR43685:SF5">
    <property type="entry name" value="GLYCOSYLTRANSFERASE EPSE-RELATED"/>
    <property type="match status" value="1"/>
</dbReference>
<dbReference type="PANTHER" id="PTHR43685">
    <property type="entry name" value="GLYCOSYLTRANSFERASE"/>
    <property type="match status" value="1"/>
</dbReference>
<comment type="similarity">
    <text evidence="1">Belongs to the glycosyltransferase 2 family.</text>
</comment>
<evidence type="ECO:0000256" key="1">
    <source>
        <dbReference type="ARBA" id="ARBA00006739"/>
    </source>
</evidence>
<dbReference type="Pfam" id="PF00535">
    <property type="entry name" value="Glycos_transf_2"/>
    <property type="match status" value="1"/>
</dbReference>
<evidence type="ECO:0000256" key="2">
    <source>
        <dbReference type="ARBA" id="ARBA00022676"/>
    </source>
</evidence>
<keyword evidence="2" id="KW-0328">Glycosyltransferase</keyword>
<proteinExistence type="inferred from homology"/>
<evidence type="ECO:0000259" key="4">
    <source>
        <dbReference type="Pfam" id="PF00535"/>
    </source>
</evidence>